<dbReference type="OrthoDB" id="6117597at2759"/>
<comment type="caution">
    <text evidence="1">The sequence shown here is derived from an EMBL/GenBank/DDBJ whole genome shotgun (WGS) entry which is preliminary data.</text>
</comment>
<organism evidence="1 2">
    <name type="scientific">Portunus trituberculatus</name>
    <name type="common">Swimming crab</name>
    <name type="synonym">Neptunus trituberculatus</name>
    <dbReference type="NCBI Taxonomy" id="210409"/>
    <lineage>
        <taxon>Eukaryota</taxon>
        <taxon>Metazoa</taxon>
        <taxon>Ecdysozoa</taxon>
        <taxon>Arthropoda</taxon>
        <taxon>Crustacea</taxon>
        <taxon>Multicrustacea</taxon>
        <taxon>Malacostraca</taxon>
        <taxon>Eumalacostraca</taxon>
        <taxon>Eucarida</taxon>
        <taxon>Decapoda</taxon>
        <taxon>Pleocyemata</taxon>
        <taxon>Brachyura</taxon>
        <taxon>Eubrachyura</taxon>
        <taxon>Portunoidea</taxon>
        <taxon>Portunidae</taxon>
        <taxon>Portuninae</taxon>
        <taxon>Portunus</taxon>
    </lineage>
</organism>
<dbReference type="AlphaFoldDB" id="A0A5B7KGH3"/>
<proteinExistence type="predicted"/>
<dbReference type="Proteomes" id="UP000324222">
    <property type="component" value="Unassembled WGS sequence"/>
</dbReference>
<name>A0A5B7KGH3_PORTR</name>
<dbReference type="EMBL" id="VSRR010150441">
    <property type="protein sequence ID" value="MPD06300.1"/>
    <property type="molecule type" value="Genomic_DNA"/>
</dbReference>
<protein>
    <submittedName>
        <fullName evidence="1">Uncharacterized protein</fullName>
    </submittedName>
</protein>
<reference evidence="1 2" key="1">
    <citation type="submission" date="2019-05" db="EMBL/GenBank/DDBJ databases">
        <title>Another draft genome of Portunus trituberculatus and its Hox gene families provides insights of decapod evolution.</title>
        <authorList>
            <person name="Jeong J.-H."/>
            <person name="Song I."/>
            <person name="Kim S."/>
            <person name="Choi T."/>
            <person name="Kim D."/>
            <person name="Ryu S."/>
            <person name="Kim W."/>
        </authorList>
    </citation>
    <scope>NUCLEOTIDE SEQUENCE [LARGE SCALE GENOMIC DNA]</scope>
    <source>
        <tissue evidence="1">Muscle</tissue>
    </source>
</reference>
<keyword evidence="2" id="KW-1185">Reference proteome</keyword>
<accession>A0A5B7KGH3</accession>
<gene>
    <name evidence="1" type="ORF">E2C01_102105</name>
</gene>
<evidence type="ECO:0000313" key="2">
    <source>
        <dbReference type="Proteomes" id="UP000324222"/>
    </source>
</evidence>
<evidence type="ECO:0000313" key="1">
    <source>
        <dbReference type="EMBL" id="MPD06300.1"/>
    </source>
</evidence>
<sequence>MLDYGNFVPGYLWSSREPVLRELGDKLTLLSEYDQIIDAFDKGAGVLEATEYSQYLFITRQRRKRAYAVEEKLYPNYVGWVFQKSSPYKYVFDK</sequence>